<dbReference type="SUPFAM" id="SSF102114">
    <property type="entry name" value="Radical SAM enzymes"/>
    <property type="match status" value="1"/>
</dbReference>
<dbReference type="InterPro" id="IPR007197">
    <property type="entry name" value="rSAM"/>
</dbReference>
<dbReference type="GO" id="GO:0006457">
    <property type="term" value="P:protein folding"/>
    <property type="evidence" value="ECO:0007669"/>
    <property type="project" value="InterPro"/>
</dbReference>
<reference evidence="11" key="1">
    <citation type="submission" date="2020-07" db="EMBL/GenBank/DDBJ databases">
        <title>Huge and variable diversity of episymbiotic CPR bacteria and DPANN archaea in groundwater ecosystems.</title>
        <authorList>
            <person name="He C.Y."/>
            <person name="Keren R."/>
            <person name="Whittaker M."/>
            <person name="Farag I.F."/>
            <person name="Doudna J."/>
            <person name="Cate J.H.D."/>
            <person name="Banfield J.F."/>
        </authorList>
    </citation>
    <scope>NUCLEOTIDE SEQUENCE</scope>
    <source>
        <strain evidence="11">NC_groundwater_1664_Pr3_B-0.1um_52_9</strain>
    </source>
</reference>
<accession>A0A9D6V476</accession>
<dbReference type="InterPro" id="IPR006158">
    <property type="entry name" value="Cobalamin-bd"/>
</dbReference>
<dbReference type="SFLD" id="SFLDG01123">
    <property type="entry name" value="methyltransferase_(Class_B)"/>
    <property type="match status" value="1"/>
</dbReference>
<comment type="cofactor">
    <cofactor evidence="2">
        <name>[4Fe-4S] cluster</name>
        <dbReference type="ChEBI" id="CHEBI:49883"/>
    </cofactor>
</comment>
<dbReference type="InterPro" id="IPR046357">
    <property type="entry name" value="PPIase_dom_sf"/>
</dbReference>
<dbReference type="SFLD" id="SFLDS00029">
    <property type="entry name" value="Radical_SAM"/>
    <property type="match status" value="1"/>
</dbReference>
<dbReference type="SUPFAM" id="SSF48452">
    <property type="entry name" value="TPR-like"/>
    <property type="match status" value="1"/>
</dbReference>
<feature type="domain" description="B12-binding" evidence="9">
    <location>
        <begin position="1"/>
        <end position="141"/>
    </location>
</feature>
<evidence type="ECO:0000256" key="2">
    <source>
        <dbReference type="ARBA" id="ARBA00001966"/>
    </source>
</evidence>
<dbReference type="GO" id="GO:0051539">
    <property type="term" value="F:4 iron, 4 sulfur cluster binding"/>
    <property type="evidence" value="ECO:0007669"/>
    <property type="project" value="UniProtKB-KW"/>
</dbReference>
<dbReference type="PANTHER" id="PTHR43409:SF16">
    <property type="entry name" value="SLR0320 PROTEIN"/>
    <property type="match status" value="1"/>
</dbReference>
<dbReference type="GO" id="GO:0046872">
    <property type="term" value="F:metal ion binding"/>
    <property type="evidence" value="ECO:0007669"/>
    <property type="project" value="UniProtKB-KW"/>
</dbReference>
<dbReference type="EMBL" id="JACRDE010000450">
    <property type="protein sequence ID" value="MBI5251239.1"/>
    <property type="molecule type" value="Genomic_DNA"/>
</dbReference>
<dbReference type="GO" id="GO:0031419">
    <property type="term" value="F:cobalamin binding"/>
    <property type="evidence" value="ECO:0007669"/>
    <property type="project" value="InterPro"/>
</dbReference>
<dbReference type="CDD" id="cd01335">
    <property type="entry name" value="Radical_SAM"/>
    <property type="match status" value="1"/>
</dbReference>
<dbReference type="InterPro" id="IPR011990">
    <property type="entry name" value="TPR-like_helical_dom_sf"/>
</dbReference>
<dbReference type="Pfam" id="PF04055">
    <property type="entry name" value="Radical_SAM"/>
    <property type="match status" value="1"/>
</dbReference>
<organism evidence="11 12">
    <name type="scientific">Desulfomonile tiedjei</name>
    <dbReference type="NCBI Taxonomy" id="2358"/>
    <lineage>
        <taxon>Bacteria</taxon>
        <taxon>Pseudomonadati</taxon>
        <taxon>Thermodesulfobacteriota</taxon>
        <taxon>Desulfomonilia</taxon>
        <taxon>Desulfomonilales</taxon>
        <taxon>Desulfomonilaceae</taxon>
        <taxon>Desulfomonile</taxon>
    </lineage>
</organism>
<evidence type="ECO:0000313" key="12">
    <source>
        <dbReference type="Proteomes" id="UP000807825"/>
    </source>
</evidence>
<evidence type="ECO:0000256" key="3">
    <source>
        <dbReference type="ARBA" id="ARBA00013194"/>
    </source>
</evidence>
<evidence type="ECO:0000256" key="7">
    <source>
        <dbReference type="ARBA" id="ARBA00023014"/>
    </source>
</evidence>
<dbReference type="Pfam" id="PF00254">
    <property type="entry name" value="FKBP_C"/>
    <property type="match status" value="1"/>
</dbReference>
<dbReference type="EC" id="5.2.1.8" evidence="3"/>
<dbReference type="AlphaFoldDB" id="A0A9D6V476"/>
<keyword evidence="5" id="KW-0479">Metal-binding</keyword>
<sequence>MSFIFINVNHDVGYESSESIPISLGYILATLKAQEFDGVILDDLRDRPLTLKNLEKWIRRIDPWVIGFTAYQSTMDRIRFLCRYIKSRHRKIHIVLGGPQAVLMPSEALRELGDVDVLTRADGESVLLEMARALEAGDPMESVHGITCRCSGKILDTGNDLEIPDDLDMYPSPYLSNLLNLEGKSTAILLSSRGCTHVCWFCITPKVCRGKVRYHSLDRVLDEMQHLTARGVGRFWFADPNFTEDRQRAEQFLQRKIDLGVKTPFWFQTRADMIDSALLKKFAEAGADTVAFGLESGSPGVLAKTNKGILLEQLRENVSIAQSLGMETELFSIFGLPDETVEDARKTMEFVRSLGIAIQSNSGSQQMQLYFGSIYERNPAKFGISPLNGHRPAYVSVGERYETSAMTEADMRKVRNMWALANEQMEMDVYYKQRTFEILDFLLENREDLQDEPSLHAYGALTSSVIEEFELLERFLEGYEKIQSSGDSEVNELISALSFFEETDQPAGPSDRVIFDSRSWIGGVPFTGISGKYWDVLLGKGLLLPEFEEGFQGAKQGDEIRFTFVFPDDYGQEELQGKQVEVHAKIHKVFKSPRVNTLEDLRKLSIKNHYPFPDLDLLREQNEILYYFALRDADPQVLLKTPSHFLAFSHKLAKLGKRDEVTILAAMLKGKPTALNALADTLMAAGKYSWALEYYRELAEEVPSAWLKQVRCLLNLGRSEEALRIMDGIPESSEPAFQETLLQSLRVAQPDSSRIPSLEHHVLNIRVNAALSREMAARGSSAPAPIVHGETENSK</sequence>
<feature type="domain" description="Radical SAM core" evidence="10">
    <location>
        <begin position="181"/>
        <end position="415"/>
    </location>
</feature>
<gene>
    <name evidence="11" type="ORF">HY912_17260</name>
</gene>
<proteinExistence type="predicted"/>
<dbReference type="Pfam" id="PF02310">
    <property type="entry name" value="B12-binding"/>
    <property type="match status" value="1"/>
</dbReference>
<name>A0A9D6V476_9BACT</name>
<evidence type="ECO:0000256" key="6">
    <source>
        <dbReference type="ARBA" id="ARBA00023004"/>
    </source>
</evidence>
<evidence type="ECO:0000256" key="4">
    <source>
        <dbReference type="ARBA" id="ARBA00022691"/>
    </source>
</evidence>
<evidence type="ECO:0000256" key="1">
    <source>
        <dbReference type="ARBA" id="ARBA00000971"/>
    </source>
</evidence>
<comment type="caution">
    <text evidence="11">The sequence shown here is derived from an EMBL/GenBank/DDBJ whole genome shotgun (WGS) entry which is preliminary data.</text>
</comment>
<dbReference type="SMART" id="SM00729">
    <property type="entry name" value="Elp3"/>
    <property type="match status" value="1"/>
</dbReference>
<evidence type="ECO:0000313" key="11">
    <source>
        <dbReference type="EMBL" id="MBI5251239.1"/>
    </source>
</evidence>
<dbReference type="InterPro" id="IPR051198">
    <property type="entry name" value="BchE-like"/>
</dbReference>
<dbReference type="InterPro" id="IPR023404">
    <property type="entry name" value="rSAM_horseshoe"/>
</dbReference>
<dbReference type="InterPro" id="IPR058240">
    <property type="entry name" value="rSAM_sf"/>
</dbReference>
<dbReference type="GO" id="GO:0005829">
    <property type="term" value="C:cytosol"/>
    <property type="evidence" value="ECO:0007669"/>
    <property type="project" value="TreeGrafter"/>
</dbReference>
<dbReference type="InterPro" id="IPR006638">
    <property type="entry name" value="Elp3/MiaA/NifB-like_rSAM"/>
</dbReference>
<dbReference type="InterPro" id="IPR001179">
    <property type="entry name" value="PPIase_FKBP_dom"/>
</dbReference>
<dbReference type="SFLD" id="SFLDG01082">
    <property type="entry name" value="B12-binding_domain_containing"/>
    <property type="match status" value="1"/>
</dbReference>
<dbReference type="Gene3D" id="3.10.50.40">
    <property type="match status" value="1"/>
</dbReference>
<dbReference type="InterPro" id="IPR034466">
    <property type="entry name" value="Methyltransferase_Class_B"/>
</dbReference>
<dbReference type="PANTHER" id="PTHR43409">
    <property type="entry name" value="ANAEROBIC MAGNESIUM-PROTOPORPHYRIN IX MONOMETHYL ESTER CYCLASE-RELATED"/>
    <property type="match status" value="1"/>
</dbReference>
<dbReference type="Gene3D" id="1.10.3120.10">
    <property type="entry name" value="Trigger factor, C-terminal domain"/>
    <property type="match status" value="1"/>
</dbReference>
<dbReference type="GO" id="GO:0015031">
    <property type="term" value="P:protein transport"/>
    <property type="evidence" value="ECO:0007669"/>
    <property type="project" value="InterPro"/>
</dbReference>
<keyword evidence="8" id="KW-0413">Isomerase</keyword>
<dbReference type="InterPro" id="IPR037041">
    <property type="entry name" value="Trigger_fac_C_sf"/>
</dbReference>
<evidence type="ECO:0000256" key="5">
    <source>
        <dbReference type="ARBA" id="ARBA00022723"/>
    </source>
</evidence>
<evidence type="ECO:0000256" key="8">
    <source>
        <dbReference type="ARBA" id="ARBA00023110"/>
    </source>
</evidence>
<keyword evidence="7" id="KW-0411">Iron-sulfur</keyword>
<dbReference type="PROSITE" id="PS51918">
    <property type="entry name" value="RADICAL_SAM"/>
    <property type="match status" value="1"/>
</dbReference>
<dbReference type="Gene3D" id="1.25.40.10">
    <property type="entry name" value="Tetratricopeptide repeat domain"/>
    <property type="match status" value="1"/>
</dbReference>
<keyword evidence="6" id="KW-0408">Iron</keyword>
<comment type="catalytic activity">
    <reaction evidence="1">
        <text>[protein]-peptidylproline (omega=180) = [protein]-peptidylproline (omega=0)</text>
        <dbReference type="Rhea" id="RHEA:16237"/>
        <dbReference type="Rhea" id="RHEA-COMP:10747"/>
        <dbReference type="Rhea" id="RHEA-COMP:10748"/>
        <dbReference type="ChEBI" id="CHEBI:83833"/>
        <dbReference type="ChEBI" id="CHEBI:83834"/>
        <dbReference type="EC" id="5.2.1.8"/>
    </reaction>
</comment>
<dbReference type="GO" id="GO:0003755">
    <property type="term" value="F:peptidyl-prolyl cis-trans isomerase activity"/>
    <property type="evidence" value="ECO:0007669"/>
    <property type="project" value="UniProtKB-KW"/>
</dbReference>
<keyword evidence="4" id="KW-0949">S-adenosyl-L-methionine</keyword>
<dbReference type="Gene3D" id="3.40.50.280">
    <property type="entry name" value="Cobalamin-binding domain"/>
    <property type="match status" value="1"/>
</dbReference>
<protein>
    <recommendedName>
        <fullName evidence="3">peptidylprolyl isomerase</fullName>
        <ecNumber evidence="3">5.2.1.8</ecNumber>
    </recommendedName>
</protein>
<dbReference type="PROSITE" id="PS51332">
    <property type="entry name" value="B12_BINDING"/>
    <property type="match status" value="1"/>
</dbReference>
<evidence type="ECO:0000259" key="10">
    <source>
        <dbReference type="PROSITE" id="PS51918"/>
    </source>
</evidence>
<dbReference type="Proteomes" id="UP000807825">
    <property type="component" value="Unassembled WGS sequence"/>
</dbReference>
<evidence type="ECO:0000259" key="9">
    <source>
        <dbReference type="PROSITE" id="PS51332"/>
    </source>
</evidence>
<dbReference type="SUPFAM" id="SSF54534">
    <property type="entry name" value="FKBP-like"/>
    <property type="match status" value="1"/>
</dbReference>
<dbReference type="CDD" id="cd02068">
    <property type="entry name" value="radical_SAM_B12_BD"/>
    <property type="match status" value="1"/>
</dbReference>
<keyword evidence="8" id="KW-0697">Rotamase</keyword>
<dbReference type="Gene3D" id="3.80.30.20">
    <property type="entry name" value="tm_1862 like domain"/>
    <property type="match status" value="1"/>
</dbReference>